<dbReference type="Pfam" id="PF00654">
    <property type="entry name" value="Voltage_CLC"/>
    <property type="match status" value="1"/>
</dbReference>
<keyword evidence="7" id="KW-1185">Reference proteome</keyword>
<dbReference type="STRING" id="1120976.SAMN03080606_02548"/>
<accession>A0A1G5IWV1</accession>
<feature type="chain" id="PRO_5039605085" evidence="5">
    <location>
        <begin position="21"/>
        <end position="85"/>
    </location>
</feature>
<evidence type="ECO:0000313" key="7">
    <source>
        <dbReference type="Proteomes" id="UP000198636"/>
    </source>
</evidence>
<evidence type="ECO:0000256" key="5">
    <source>
        <dbReference type="SAM" id="SignalP"/>
    </source>
</evidence>
<evidence type="ECO:0000256" key="2">
    <source>
        <dbReference type="ARBA" id="ARBA00022692"/>
    </source>
</evidence>
<dbReference type="GO" id="GO:0016020">
    <property type="term" value="C:membrane"/>
    <property type="evidence" value="ECO:0007669"/>
    <property type="project" value="UniProtKB-SubCell"/>
</dbReference>
<keyword evidence="3" id="KW-1133">Transmembrane helix</keyword>
<evidence type="ECO:0000256" key="1">
    <source>
        <dbReference type="ARBA" id="ARBA00004141"/>
    </source>
</evidence>
<comment type="subcellular location">
    <subcellularLocation>
        <location evidence="1">Membrane</location>
        <topology evidence="1">Multi-pass membrane protein</topology>
    </subcellularLocation>
</comment>
<gene>
    <name evidence="6" type="ORF">SAMN03080606_02548</name>
</gene>
<dbReference type="EMBL" id="FMUS01000016">
    <property type="protein sequence ID" value="SCY80109.1"/>
    <property type="molecule type" value="Genomic_DNA"/>
</dbReference>
<reference evidence="6 7" key="1">
    <citation type="submission" date="2016-10" db="EMBL/GenBank/DDBJ databases">
        <authorList>
            <person name="de Groot N.N."/>
        </authorList>
    </citation>
    <scope>NUCLEOTIDE SEQUENCE [LARGE SCALE GENOMIC DNA]</scope>
    <source>
        <strain evidence="6 7">DSM 18978</strain>
    </source>
</reference>
<feature type="signal peptide" evidence="5">
    <location>
        <begin position="1"/>
        <end position="20"/>
    </location>
</feature>
<evidence type="ECO:0000256" key="3">
    <source>
        <dbReference type="ARBA" id="ARBA00022989"/>
    </source>
</evidence>
<sequence length="85" mass="8943">MGLSASLVIAGMAASLASIANVPIAAAIMLVEMVGLRLGVPAVIGSVIGYAIGHSRVIYGVNSPDQWQFMQKKHLKDIDKKLDSH</sequence>
<dbReference type="InterPro" id="IPR001807">
    <property type="entry name" value="ClC"/>
</dbReference>
<dbReference type="InterPro" id="IPR014743">
    <property type="entry name" value="Cl-channel_core"/>
</dbReference>
<dbReference type="SUPFAM" id="SSF81340">
    <property type="entry name" value="Clc chloride channel"/>
    <property type="match status" value="1"/>
</dbReference>
<keyword evidence="2" id="KW-0812">Transmembrane</keyword>
<evidence type="ECO:0000313" key="6">
    <source>
        <dbReference type="EMBL" id="SCY80109.1"/>
    </source>
</evidence>
<dbReference type="AlphaFoldDB" id="A0A1G5IWV1"/>
<name>A0A1G5IWV1_9FIRM</name>
<dbReference type="Proteomes" id="UP000198636">
    <property type="component" value="Unassembled WGS sequence"/>
</dbReference>
<dbReference type="Gene3D" id="1.10.3080.10">
    <property type="entry name" value="Clc chloride channel"/>
    <property type="match status" value="1"/>
</dbReference>
<organism evidence="6 7">
    <name type="scientific">Alkaliphilus peptidifermentans DSM 18978</name>
    <dbReference type="NCBI Taxonomy" id="1120976"/>
    <lineage>
        <taxon>Bacteria</taxon>
        <taxon>Bacillati</taxon>
        <taxon>Bacillota</taxon>
        <taxon>Clostridia</taxon>
        <taxon>Peptostreptococcales</taxon>
        <taxon>Natronincolaceae</taxon>
        <taxon>Alkaliphilus</taxon>
    </lineage>
</organism>
<evidence type="ECO:0000256" key="4">
    <source>
        <dbReference type="ARBA" id="ARBA00023136"/>
    </source>
</evidence>
<keyword evidence="4" id="KW-0472">Membrane</keyword>
<keyword evidence="5" id="KW-0732">Signal</keyword>
<dbReference type="RefSeq" id="WP_091543996.1">
    <property type="nucleotide sequence ID" value="NZ_FMUS01000016.1"/>
</dbReference>
<dbReference type="GO" id="GO:0015108">
    <property type="term" value="F:chloride transmembrane transporter activity"/>
    <property type="evidence" value="ECO:0007669"/>
    <property type="project" value="InterPro"/>
</dbReference>
<proteinExistence type="predicted"/>
<protein>
    <submittedName>
        <fullName evidence="6">Voltage gated chloride channel</fullName>
    </submittedName>
</protein>